<gene>
    <name evidence="1" type="ORF">GCM10007363_12240</name>
</gene>
<dbReference type="InterPro" id="IPR015424">
    <property type="entry name" value="PyrdxlP-dep_Trfase"/>
</dbReference>
<sequence>MALESLRLGGNDVLTIVTTSNNYYISSCVTKEVEKYCKWSRVLEKNTKAVLVNHEFGYCSQDVGYYKSLGYFVIEDFAHSFYSGIARNSGEDVGDYLIYSLSKYFPVQAGGILLCPKGSFQNLHEDEVSRYSERVVSGYIDQIDNIARTRIKNYKYYEFLFSALDLKPFFKMNENDCPGVFCFTVPDHVDAQGMKIYLNKQGIESSVFYGANAYFVPCHQSLSEKEIEYIFEVVKSYLGGIL</sequence>
<evidence type="ECO:0000313" key="2">
    <source>
        <dbReference type="Proteomes" id="UP000655550"/>
    </source>
</evidence>
<keyword evidence="2" id="KW-1185">Reference proteome</keyword>
<dbReference type="EMBL" id="BMDE01000003">
    <property type="protein sequence ID" value="GGH91705.1"/>
    <property type="molecule type" value="Genomic_DNA"/>
</dbReference>
<comment type="caution">
    <text evidence="1">The sequence shown here is derived from an EMBL/GenBank/DDBJ whole genome shotgun (WGS) entry which is preliminary data.</text>
</comment>
<accession>A0ABQ2AHU1</accession>
<organism evidence="1 2">
    <name type="scientific">Pseudomonas fluvialis</name>
    <dbReference type="NCBI Taxonomy" id="1793966"/>
    <lineage>
        <taxon>Bacteria</taxon>
        <taxon>Pseudomonadati</taxon>
        <taxon>Pseudomonadota</taxon>
        <taxon>Gammaproteobacteria</taxon>
        <taxon>Pseudomonadales</taxon>
        <taxon>Pseudomonadaceae</taxon>
        <taxon>Pseudomonas</taxon>
    </lineage>
</organism>
<dbReference type="InterPro" id="IPR015421">
    <property type="entry name" value="PyrdxlP-dep_Trfase_major"/>
</dbReference>
<reference evidence="2" key="1">
    <citation type="journal article" date="2019" name="Int. J. Syst. Evol. Microbiol.">
        <title>The Global Catalogue of Microorganisms (GCM) 10K type strain sequencing project: providing services to taxonomists for standard genome sequencing and annotation.</title>
        <authorList>
            <consortium name="The Broad Institute Genomics Platform"/>
            <consortium name="The Broad Institute Genome Sequencing Center for Infectious Disease"/>
            <person name="Wu L."/>
            <person name="Ma J."/>
        </authorList>
    </citation>
    <scope>NUCLEOTIDE SEQUENCE [LARGE SCALE GENOMIC DNA]</scope>
    <source>
        <strain evidence="2">CCM 8778</strain>
    </source>
</reference>
<dbReference type="SUPFAM" id="SSF53383">
    <property type="entry name" value="PLP-dependent transferases"/>
    <property type="match status" value="1"/>
</dbReference>
<name>A0ABQ2AHU1_9PSED</name>
<evidence type="ECO:0008006" key="3">
    <source>
        <dbReference type="Google" id="ProtNLM"/>
    </source>
</evidence>
<dbReference type="Gene3D" id="3.40.640.10">
    <property type="entry name" value="Type I PLP-dependent aspartate aminotransferase-like (Major domain)"/>
    <property type="match status" value="1"/>
</dbReference>
<protein>
    <recommendedName>
        <fullName evidence="3">DegT/DnrJ/EryC1/StrS aminotransferase family protein</fullName>
    </recommendedName>
</protein>
<proteinExistence type="predicted"/>
<dbReference type="Proteomes" id="UP000655550">
    <property type="component" value="Unassembled WGS sequence"/>
</dbReference>
<evidence type="ECO:0000313" key="1">
    <source>
        <dbReference type="EMBL" id="GGH91705.1"/>
    </source>
</evidence>